<evidence type="ECO:0000256" key="3">
    <source>
        <dbReference type="SAM" id="SignalP"/>
    </source>
</evidence>
<dbReference type="InterPro" id="IPR041443">
    <property type="entry name" value="Exop_C"/>
</dbReference>
<evidence type="ECO:0000313" key="7">
    <source>
        <dbReference type="EMBL" id="MCQ8186112.1"/>
    </source>
</evidence>
<dbReference type="AlphaFoldDB" id="A0A9X2LCQ9"/>
<evidence type="ECO:0000259" key="4">
    <source>
        <dbReference type="Pfam" id="PF00933"/>
    </source>
</evidence>
<feature type="signal peptide" evidence="3">
    <location>
        <begin position="1"/>
        <end position="22"/>
    </location>
</feature>
<dbReference type="InterPro" id="IPR036962">
    <property type="entry name" value="Glyco_hydro_3_N_sf"/>
</dbReference>
<dbReference type="Pfam" id="PF01915">
    <property type="entry name" value="Glyco_hydro_3_C"/>
    <property type="match status" value="1"/>
</dbReference>
<dbReference type="SUPFAM" id="SSF51445">
    <property type="entry name" value="(Trans)glycosidases"/>
    <property type="match status" value="1"/>
</dbReference>
<evidence type="ECO:0000256" key="2">
    <source>
        <dbReference type="SAM" id="MobiDB-lite"/>
    </source>
</evidence>
<dbReference type="InterPro" id="IPR036881">
    <property type="entry name" value="Glyco_hydro_3_C_sf"/>
</dbReference>
<dbReference type="InterPro" id="IPR051915">
    <property type="entry name" value="Cellulose_Degrad_GH3"/>
</dbReference>
<dbReference type="PANTHER" id="PTHR30620:SF77">
    <property type="entry name" value="LYSOSOMAL BETA GLUCOSIDASE-LIKE"/>
    <property type="match status" value="1"/>
</dbReference>
<name>A0A9X2LCQ9_9PROT</name>
<dbReference type="InterPro" id="IPR017853">
    <property type="entry name" value="GH"/>
</dbReference>
<dbReference type="InterPro" id="IPR001764">
    <property type="entry name" value="Glyco_hydro_3_N"/>
</dbReference>
<dbReference type="Gene3D" id="3.20.20.300">
    <property type="entry name" value="Glycoside hydrolase, family 3, N-terminal domain"/>
    <property type="match status" value="1"/>
</dbReference>
<feature type="domain" description="ExoP galactose-binding-like" evidence="6">
    <location>
        <begin position="689"/>
        <end position="829"/>
    </location>
</feature>
<dbReference type="Gene3D" id="2.60.120.430">
    <property type="entry name" value="Galactose-binding lectin"/>
    <property type="match status" value="1"/>
</dbReference>
<feature type="chain" id="PRO_5040813929" evidence="3">
    <location>
        <begin position="23"/>
        <end position="843"/>
    </location>
</feature>
<dbReference type="SUPFAM" id="SSF52279">
    <property type="entry name" value="Beta-D-glucan exohydrolase, C-terminal domain"/>
    <property type="match status" value="1"/>
</dbReference>
<dbReference type="Pfam" id="PF00933">
    <property type="entry name" value="Glyco_hydro_3"/>
    <property type="match status" value="1"/>
</dbReference>
<gene>
    <name evidence="7" type="ORF">NOG11_12005</name>
</gene>
<dbReference type="PROSITE" id="PS51257">
    <property type="entry name" value="PROKAR_LIPOPROTEIN"/>
    <property type="match status" value="1"/>
</dbReference>
<dbReference type="RefSeq" id="WP_256620008.1">
    <property type="nucleotide sequence ID" value="NZ_JANIBC010000012.1"/>
</dbReference>
<dbReference type="EMBL" id="JANIBC010000012">
    <property type="protein sequence ID" value="MCQ8186112.1"/>
    <property type="molecule type" value="Genomic_DNA"/>
</dbReference>
<protein>
    <submittedName>
        <fullName evidence="7">Exo 1,3/1,4-beta-D-glucan glucohydrolase</fullName>
    </submittedName>
</protein>
<keyword evidence="3" id="KW-0732">Signal</keyword>
<feature type="domain" description="Glycoside hydrolase family 3 C-terminal" evidence="5">
    <location>
        <begin position="443"/>
        <end position="654"/>
    </location>
</feature>
<dbReference type="PANTHER" id="PTHR30620">
    <property type="entry name" value="PERIPLASMIC BETA-GLUCOSIDASE-RELATED"/>
    <property type="match status" value="1"/>
</dbReference>
<evidence type="ECO:0000259" key="5">
    <source>
        <dbReference type="Pfam" id="PF01915"/>
    </source>
</evidence>
<dbReference type="Proteomes" id="UP001142610">
    <property type="component" value="Unassembled WGS sequence"/>
</dbReference>
<accession>A0A9X2LCQ9</accession>
<evidence type="ECO:0000313" key="8">
    <source>
        <dbReference type="Proteomes" id="UP001142610"/>
    </source>
</evidence>
<comment type="caution">
    <text evidence="7">The sequence shown here is derived from an EMBL/GenBank/DDBJ whole genome shotgun (WGS) entry which is preliminary data.</text>
</comment>
<dbReference type="GO" id="GO:0009251">
    <property type="term" value="P:glucan catabolic process"/>
    <property type="evidence" value="ECO:0007669"/>
    <property type="project" value="TreeGrafter"/>
</dbReference>
<keyword evidence="8" id="KW-1185">Reference proteome</keyword>
<dbReference type="Gene3D" id="3.40.50.1700">
    <property type="entry name" value="Glycoside hydrolase family 3 C-terminal domain"/>
    <property type="match status" value="1"/>
</dbReference>
<proteinExistence type="predicted"/>
<dbReference type="InterPro" id="IPR002772">
    <property type="entry name" value="Glyco_hydro_3_C"/>
</dbReference>
<keyword evidence="1" id="KW-0378">Hydrolase</keyword>
<evidence type="ECO:0000259" key="6">
    <source>
        <dbReference type="Pfam" id="PF18559"/>
    </source>
</evidence>
<dbReference type="Pfam" id="PF18559">
    <property type="entry name" value="Exop_C"/>
    <property type="match status" value="1"/>
</dbReference>
<reference evidence="7" key="1">
    <citation type="submission" date="2022-07" db="EMBL/GenBank/DDBJ databases">
        <title>Parvularcula maris sp. nov., an algicidal bacterium isolated from seawater.</title>
        <authorList>
            <person name="Li F."/>
        </authorList>
    </citation>
    <scope>NUCLEOTIDE SEQUENCE</scope>
    <source>
        <strain evidence="7">BGMRC 0090</strain>
    </source>
</reference>
<feature type="domain" description="Glycoside hydrolase family 3 N-terminal" evidence="4">
    <location>
        <begin position="81"/>
        <end position="402"/>
    </location>
</feature>
<organism evidence="7 8">
    <name type="scientific">Parvularcula maris</name>
    <dbReference type="NCBI Taxonomy" id="2965077"/>
    <lineage>
        <taxon>Bacteria</taxon>
        <taxon>Pseudomonadati</taxon>
        <taxon>Pseudomonadota</taxon>
        <taxon>Alphaproteobacteria</taxon>
        <taxon>Parvularculales</taxon>
        <taxon>Parvularculaceae</taxon>
        <taxon>Parvularcula</taxon>
    </lineage>
</organism>
<dbReference type="PRINTS" id="PR00133">
    <property type="entry name" value="GLHYDRLASE3"/>
</dbReference>
<feature type="region of interest" description="Disordered" evidence="2">
    <location>
        <begin position="21"/>
        <end position="63"/>
    </location>
</feature>
<evidence type="ECO:0000256" key="1">
    <source>
        <dbReference type="ARBA" id="ARBA00022801"/>
    </source>
</evidence>
<dbReference type="GO" id="GO:0008422">
    <property type="term" value="F:beta-glucosidase activity"/>
    <property type="evidence" value="ECO:0007669"/>
    <property type="project" value="TreeGrafter"/>
</dbReference>
<sequence>MTMTLKGLLLTTSLAACLSACGEEPSTPTPSEPEPQGQAASAETAEAPMVNPENWPKITSPVDRDPAIEEEAARLLASMSLEEKVGQIIQPDIASITPEEAGAYHIGSVLNGGNSAPKGELRGDPGDWVALADAFWRASTGEDGSGIPLLWGTDAVHGHSNIVGATIFPHNIGLGAANDPELMRRIGEITAKEIAVTGLDWTFAPTLAVPQDDRWGRTYEGYSEDPAIVASFARPLVEGLQGRANTDEFLAPGRVLSTAKHFVGDGGTRGGTDQGETVATEEELRDIHVAGYVPALEAGVQTAMASFSSWNGRKMHGYKELLTDVLVGQMGLDGFVVGDWNGHGQVAGCEATDCPQALLAGVDMYMAPDSWKGLYESTLRHVEEGTIPMERLDEAVLRILRVKLRMGLMERGLPSERPFAGELDLLGSDEHRAVAREAVAKSLVLLKNEGGVLPIRPRQRVLITGDGANDMGKQTGGWTLSWQGDGNSREDFPNADTIFEGLEGAIGASGGEAYLDEMPEGEEPDLAVVVFGEDPYAEFRGDRPNLDFTPEEPQARMRALKEAGIPVVAVFLSGRPLWTNPEINASDAFVAAWLPGSEGGGVADVLVAGEDGEPRADFTGRLSFSWPKRPDQFRLNPQDEDYDPLFALGYGLSYGEEGTVGTLPEDYETSESDSNTLIADGAPGAGGELVLLSGGGERRITDAVAETPNGALRLSRTDRYAQEDSLRLVWDGSATARLVLRAEERDLRREANADIGLSVTYRYDEASEAEASVGVGGASFPLPMGEAGGFETFQARLTCFADEGGDLSALTDLMAIESQGPLSLTVYEVGLAPSEGGAPCPGQ</sequence>